<evidence type="ECO:0000313" key="1">
    <source>
        <dbReference type="EMBL" id="QUF03945.1"/>
    </source>
</evidence>
<dbReference type="Proteomes" id="UP000677152">
    <property type="component" value="Chromosome"/>
</dbReference>
<name>A0AA45R3U5_9PSEU</name>
<sequence length="115" mass="13179">MLGTPAPPGYRWRLLIADQPQQNHLFAAPQTVVKRMRRRNRQWTLCGVALHVRDLGKAYPQGATCGTCWDYAIRKMLLNAPVTPGRRAYEERRRTGRRGELADRVAAINWDVVPQ</sequence>
<accession>A0AA45R3U5</accession>
<reference evidence="1" key="1">
    <citation type="submission" date="2021-04" db="EMBL/GenBank/DDBJ databases">
        <title>Genomic sequence of Actinosynnema pretiosum subsp. pretiosum ATCC 31280 (C-14919).</title>
        <authorList>
            <person name="Bai L."/>
            <person name="Wang X."/>
            <person name="Xiao Y."/>
        </authorList>
    </citation>
    <scope>NUCLEOTIDE SEQUENCE</scope>
    <source>
        <strain evidence="1">ATCC 31280</strain>
    </source>
</reference>
<organism evidence="1 2">
    <name type="scientific">Actinosynnema pretiosum subsp. pretiosum</name>
    <dbReference type="NCBI Taxonomy" id="103721"/>
    <lineage>
        <taxon>Bacteria</taxon>
        <taxon>Bacillati</taxon>
        <taxon>Actinomycetota</taxon>
        <taxon>Actinomycetes</taxon>
        <taxon>Pseudonocardiales</taxon>
        <taxon>Pseudonocardiaceae</taxon>
        <taxon>Actinosynnema</taxon>
    </lineage>
</organism>
<evidence type="ECO:0000313" key="2">
    <source>
        <dbReference type="Proteomes" id="UP000677152"/>
    </source>
</evidence>
<dbReference type="AlphaFoldDB" id="A0AA45R3U5"/>
<protein>
    <submittedName>
        <fullName evidence="1">Uncharacterized protein</fullName>
    </submittedName>
</protein>
<gene>
    <name evidence="1" type="ORF">KCV87_32090</name>
</gene>
<dbReference type="EMBL" id="CP073249">
    <property type="protein sequence ID" value="QUF03945.1"/>
    <property type="molecule type" value="Genomic_DNA"/>
</dbReference>
<proteinExistence type="predicted"/>